<name>A0A6A6PJ59_9PEZI</name>
<feature type="region of interest" description="Disordered" evidence="1">
    <location>
        <begin position="227"/>
        <end position="247"/>
    </location>
</feature>
<dbReference type="GeneID" id="54475690"/>
<evidence type="ECO:0000313" key="3">
    <source>
        <dbReference type="Proteomes" id="UP000799767"/>
    </source>
</evidence>
<feature type="compositionally biased region" description="Low complexity" evidence="1">
    <location>
        <begin position="8"/>
        <end position="28"/>
    </location>
</feature>
<feature type="region of interest" description="Disordered" evidence="1">
    <location>
        <begin position="1"/>
        <end position="77"/>
    </location>
</feature>
<accession>A0A6A6PJ59</accession>
<organism evidence="2 3">
    <name type="scientific">Neohortaea acidophila</name>
    <dbReference type="NCBI Taxonomy" id="245834"/>
    <lineage>
        <taxon>Eukaryota</taxon>
        <taxon>Fungi</taxon>
        <taxon>Dikarya</taxon>
        <taxon>Ascomycota</taxon>
        <taxon>Pezizomycotina</taxon>
        <taxon>Dothideomycetes</taxon>
        <taxon>Dothideomycetidae</taxon>
        <taxon>Mycosphaerellales</taxon>
        <taxon>Teratosphaeriaceae</taxon>
        <taxon>Neohortaea</taxon>
    </lineage>
</organism>
<protein>
    <recommendedName>
        <fullName evidence="4">Myb-like domain-containing protein</fullName>
    </recommendedName>
</protein>
<sequence length="584" mass="64216">MVQRSTSEESISSSDLTSTSSDDSSSSENGETTAESDGRRSTDPGVTESSRSANDRKSTESRKRSKTRPKGRLNAAYEDLVGKAHDDMILTGEREGAQTTRSSTIWTPREKEVFFRAVERHGQDDLRILAEAVSTKSPLEVRAYLLLCQDASHDGGSLQPSGSNSPSVALEIGQECEEALDLAADDLARHEQCREIEAEKARFGASWLIDEDAAATNEIDHLETVTKDEDQLEGSVNESESISTQISPSPNLLNPAAFLQLSRHIFMNAAPLSGNNWRDISPYDEASSSPAIFHSAFDDLHQTVVDVARRLVQATLLQATSRIRAKANGNPSPEVKQADVAIACGLLGLPSNSRKYWASVARRSGIDVYTRSTKYRKRHDDEHYRVRLTYDEIETELGFPPIARASATKTTLSGEPGTSASEDSDTDSIASHGSQAFSESLSSHDTEDATDNDDELDKMDAKQSRAEERRLTQMLMLKSKIEPSSDEESLQTSNSKAKRRKRRPSNGVPQWRKRVRYEAEWERNPQLSVNGGQHVHVQGNESKHGGMTAPAPSVRHSHVPTTTSAETRTTSESSDDAELWAKSN</sequence>
<dbReference type="Proteomes" id="UP000799767">
    <property type="component" value="Unassembled WGS sequence"/>
</dbReference>
<proteinExistence type="predicted"/>
<dbReference type="AlphaFoldDB" id="A0A6A6PJ59"/>
<dbReference type="InterPro" id="IPR039601">
    <property type="entry name" value="Rrn5"/>
</dbReference>
<feature type="region of interest" description="Disordered" evidence="1">
    <location>
        <begin position="478"/>
        <end position="584"/>
    </location>
</feature>
<dbReference type="GO" id="GO:0042790">
    <property type="term" value="P:nucleolar large rRNA transcription by RNA polymerase I"/>
    <property type="evidence" value="ECO:0007669"/>
    <property type="project" value="InterPro"/>
</dbReference>
<dbReference type="GO" id="GO:0000500">
    <property type="term" value="C:RNA polymerase I upstream activating factor complex"/>
    <property type="evidence" value="ECO:0007669"/>
    <property type="project" value="InterPro"/>
</dbReference>
<dbReference type="SUPFAM" id="SSF46689">
    <property type="entry name" value="Homeodomain-like"/>
    <property type="match status" value="1"/>
</dbReference>
<dbReference type="InterPro" id="IPR001005">
    <property type="entry name" value="SANT/Myb"/>
</dbReference>
<gene>
    <name evidence="2" type="ORF">BDY17DRAFT_304199</name>
</gene>
<feature type="compositionally biased region" description="Basic and acidic residues" evidence="1">
    <location>
        <begin position="53"/>
        <end position="62"/>
    </location>
</feature>
<dbReference type="CDD" id="cd00167">
    <property type="entry name" value="SANT"/>
    <property type="match status" value="1"/>
</dbReference>
<evidence type="ECO:0008006" key="4">
    <source>
        <dbReference type="Google" id="ProtNLM"/>
    </source>
</evidence>
<keyword evidence="3" id="KW-1185">Reference proteome</keyword>
<dbReference type="GO" id="GO:0000182">
    <property type="term" value="F:rDNA binding"/>
    <property type="evidence" value="ECO:0007669"/>
    <property type="project" value="TreeGrafter"/>
</dbReference>
<evidence type="ECO:0000256" key="1">
    <source>
        <dbReference type="SAM" id="MobiDB-lite"/>
    </source>
</evidence>
<evidence type="ECO:0000313" key="2">
    <source>
        <dbReference type="EMBL" id="KAF2479563.1"/>
    </source>
</evidence>
<dbReference type="PANTHER" id="PTHR28079">
    <property type="entry name" value="RNA POLYMERASE I-SPECIFIC TRANSCRIPTION INITIATION FACTOR RRN5"/>
    <property type="match status" value="1"/>
</dbReference>
<feature type="compositionally biased region" description="Low complexity" evidence="1">
    <location>
        <begin position="561"/>
        <end position="572"/>
    </location>
</feature>
<dbReference type="OrthoDB" id="2240312at2759"/>
<dbReference type="InterPro" id="IPR009057">
    <property type="entry name" value="Homeodomain-like_sf"/>
</dbReference>
<reference evidence="2" key="1">
    <citation type="journal article" date="2020" name="Stud. Mycol.">
        <title>101 Dothideomycetes genomes: a test case for predicting lifestyles and emergence of pathogens.</title>
        <authorList>
            <person name="Haridas S."/>
            <person name="Albert R."/>
            <person name="Binder M."/>
            <person name="Bloem J."/>
            <person name="Labutti K."/>
            <person name="Salamov A."/>
            <person name="Andreopoulos B."/>
            <person name="Baker S."/>
            <person name="Barry K."/>
            <person name="Bills G."/>
            <person name="Bluhm B."/>
            <person name="Cannon C."/>
            <person name="Castanera R."/>
            <person name="Culley D."/>
            <person name="Daum C."/>
            <person name="Ezra D."/>
            <person name="Gonzalez J."/>
            <person name="Henrissat B."/>
            <person name="Kuo A."/>
            <person name="Liang C."/>
            <person name="Lipzen A."/>
            <person name="Lutzoni F."/>
            <person name="Magnuson J."/>
            <person name="Mondo S."/>
            <person name="Nolan M."/>
            <person name="Ohm R."/>
            <person name="Pangilinan J."/>
            <person name="Park H.-J."/>
            <person name="Ramirez L."/>
            <person name="Alfaro M."/>
            <person name="Sun H."/>
            <person name="Tritt A."/>
            <person name="Yoshinaga Y."/>
            <person name="Zwiers L.-H."/>
            <person name="Turgeon B."/>
            <person name="Goodwin S."/>
            <person name="Spatafora J."/>
            <person name="Crous P."/>
            <person name="Grigoriev I."/>
        </authorList>
    </citation>
    <scope>NUCLEOTIDE SEQUENCE</scope>
    <source>
        <strain evidence="2">CBS 113389</strain>
    </source>
</reference>
<feature type="compositionally biased region" description="Polar residues" evidence="1">
    <location>
        <begin position="407"/>
        <end position="441"/>
    </location>
</feature>
<dbReference type="Gene3D" id="1.10.10.60">
    <property type="entry name" value="Homeodomain-like"/>
    <property type="match status" value="1"/>
</dbReference>
<dbReference type="PANTHER" id="PTHR28079:SF1">
    <property type="entry name" value="RNA POLYMERASE I-SPECIFIC TRANSCRIPTION INITIATION FACTOR RRN5"/>
    <property type="match status" value="1"/>
</dbReference>
<feature type="region of interest" description="Disordered" evidence="1">
    <location>
        <begin position="406"/>
        <end position="465"/>
    </location>
</feature>
<dbReference type="EMBL" id="MU001641">
    <property type="protein sequence ID" value="KAF2479563.1"/>
    <property type="molecule type" value="Genomic_DNA"/>
</dbReference>
<dbReference type="GO" id="GO:0006361">
    <property type="term" value="P:transcription initiation at RNA polymerase I promoter"/>
    <property type="evidence" value="ECO:0007669"/>
    <property type="project" value="TreeGrafter"/>
</dbReference>
<dbReference type="GO" id="GO:0001181">
    <property type="term" value="F:RNA polymerase I general transcription initiation factor activity"/>
    <property type="evidence" value="ECO:0007669"/>
    <property type="project" value="TreeGrafter"/>
</dbReference>
<feature type="compositionally biased region" description="Acidic residues" evidence="1">
    <location>
        <begin position="448"/>
        <end position="457"/>
    </location>
</feature>
<dbReference type="RefSeq" id="XP_033586133.1">
    <property type="nucleotide sequence ID" value="XM_033734688.1"/>
</dbReference>
<feature type="compositionally biased region" description="Polar residues" evidence="1">
    <location>
        <begin position="234"/>
        <end position="247"/>
    </location>
</feature>